<evidence type="ECO:0000256" key="13">
    <source>
        <dbReference type="RuleBase" id="RU367063"/>
    </source>
</evidence>
<evidence type="ECO:0000256" key="4">
    <source>
        <dbReference type="ARBA" id="ARBA00015657"/>
    </source>
</evidence>
<name>A0AAD8Z9M4_9TELE</name>
<comment type="function">
    <text evidence="12 13">Involved in cytokinesis and spindle organization. May play a role in actin cytoskeleton organization and microtubule stabilization and hence required for proper cell adhesion and migration.</text>
</comment>
<evidence type="ECO:0000256" key="2">
    <source>
        <dbReference type="ARBA" id="ARBA00009452"/>
    </source>
</evidence>
<evidence type="ECO:0000259" key="16">
    <source>
        <dbReference type="PROSITE" id="PS50021"/>
    </source>
</evidence>
<dbReference type="Gene3D" id="1.10.418.10">
    <property type="entry name" value="Calponin-like domain"/>
    <property type="match status" value="1"/>
</dbReference>
<comment type="caution">
    <text evidence="17">The sequence shown here is derived from an EMBL/GenBank/DDBJ whole genome shotgun (WGS) entry which is preliminary data.</text>
</comment>
<keyword evidence="6 13" id="KW-0132">Cell division</keyword>
<keyword evidence="8 13" id="KW-0965">Cell junction</keyword>
<feature type="region of interest" description="Disordered" evidence="15">
    <location>
        <begin position="259"/>
        <end position="299"/>
    </location>
</feature>
<dbReference type="InterPro" id="IPR050540">
    <property type="entry name" value="F-actin_Monoox_Mical"/>
</dbReference>
<reference evidence="17" key="1">
    <citation type="submission" date="2023-03" db="EMBL/GenBank/DDBJ databases">
        <title>Electrophorus voltai genome.</title>
        <authorList>
            <person name="Bian C."/>
        </authorList>
    </citation>
    <scope>NUCLEOTIDE SEQUENCE</scope>
    <source>
        <strain evidence="17">CB-2022</strain>
        <tissue evidence="17">Muscle</tissue>
    </source>
</reference>
<comment type="subcellular location">
    <subcellularLocation>
        <location evidence="1 13">Cytoplasm</location>
        <location evidence="1 13">Cytoskeleton</location>
        <location evidence="1 13">Spindle</location>
    </subcellularLocation>
    <subcellularLocation>
        <location evidence="13">Cytoplasm</location>
        <location evidence="13">Cytoskeleton</location>
    </subcellularLocation>
    <subcellularLocation>
        <location evidence="13">Cell junction</location>
        <location evidence="13">Gap junction</location>
    </subcellularLocation>
</comment>
<dbReference type="InterPro" id="IPR001715">
    <property type="entry name" value="CH_dom"/>
</dbReference>
<evidence type="ECO:0000256" key="5">
    <source>
        <dbReference type="ARBA" id="ARBA00022490"/>
    </source>
</evidence>
<dbReference type="GO" id="GO:0005819">
    <property type="term" value="C:spindle"/>
    <property type="evidence" value="ECO:0007669"/>
    <property type="project" value="UniProtKB-SubCell"/>
</dbReference>
<dbReference type="PANTHER" id="PTHR23167">
    <property type="entry name" value="CALPONIN HOMOLOGY DOMAIN-CONTAINING PROTEIN DDB_G0272472-RELATED"/>
    <property type="match status" value="1"/>
</dbReference>
<dbReference type="EMBL" id="JAROKS010000015">
    <property type="protein sequence ID" value="KAK1795628.1"/>
    <property type="molecule type" value="Genomic_DNA"/>
</dbReference>
<dbReference type="PROSITE" id="PS50021">
    <property type="entry name" value="CH"/>
    <property type="match status" value="1"/>
</dbReference>
<keyword evidence="9 14" id="KW-0175">Coiled coil</keyword>
<evidence type="ECO:0000256" key="9">
    <source>
        <dbReference type="ARBA" id="ARBA00023054"/>
    </source>
</evidence>
<dbReference type="AlphaFoldDB" id="A0AAD8Z9M4"/>
<keyword evidence="7 13" id="KW-0303">Gap junction</keyword>
<keyword evidence="5 13" id="KW-0963">Cytoplasm</keyword>
<evidence type="ECO:0000256" key="6">
    <source>
        <dbReference type="ARBA" id="ARBA00022618"/>
    </source>
</evidence>
<feature type="domain" description="Calponin-homology (CH)" evidence="16">
    <location>
        <begin position="310"/>
        <end position="396"/>
    </location>
</feature>
<dbReference type="Pfam" id="PF00307">
    <property type="entry name" value="CH"/>
    <property type="match status" value="1"/>
</dbReference>
<organism evidence="17 18">
    <name type="scientific">Electrophorus voltai</name>
    <dbReference type="NCBI Taxonomy" id="2609070"/>
    <lineage>
        <taxon>Eukaryota</taxon>
        <taxon>Metazoa</taxon>
        <taxon>Chordata</taxon>
        <taxon>Craniata</taxon>
        <taxon>Vertebrata</taxon>
        <taxon>Euteleostomi</taxon>
        <taxon>Actinopterygii</taxon>
        <taxon>Neopterygii</taxon>
        <taxon>Teleostei</taxon>
        <taxon>Ostariophysi</taxon>
        <taxon>Gymnotiformes</taxon>
        <taxon>Gymnotoidei</taxon>
        <taxon>Gymnotidae</taxon>
        <taxon>Electrophorus</taxon>
    </lineage>
</organism>
<comment type="similarity">
    <text evidence="2 13">Belongs to the cytospin-A family.</text>
</comment>
<dbReference type="PANTHER" id="PTHR23167:SF18">
    <property type="entry name" value="CYTOSPIN-A"/>
    <property type="match status" value="1"/>
</dbReference>
<dbReference type="GO" id="GO:0005737">
    <property type="term" value="C:cytoplasm"/>
    <property type="evidence" value="ECO:0007669"/>
    <property type="project" value="UniProtKB-UniRule"/>
</dbReference>
<dbReference type="InterPro" id="IPR036872">
    <property type="entry name" value="CH_dom_sf"/>
</dbReference>
<evidence type="ECO:0000313" key="17">
    <source>
        <dbReference type="EMBL" id="KAK1795628.1"/>
    </source>
</evidence>
<evidence type="ECO:0000313" key="18">
    <source>
        <dbReference type="Proteomes" id="UP001239994"/>
    </source>
</evidence>
<feature type="coiled-coil region" evidence="14">
    <location>
        <begin position="185"/>
        <end position="240"/>
    </location>
</feature>
<evidence type="ECO:0000256" key="10">
    <source>
        <dbReference type="ARBA" id="ARBA00023212"/>
    </source>
</evidence>
<evidence type="ECO:0000256" key="8">
    <source>
        <dbReference type="ARBA" id="ARBA00022949"/>
    </source>
</evidence>
<keyword evidence="18" id="KW-1185">Reference proteome</keyword>
<feature type="compositionally biased region" description="Low complexity" evidence="15">
    <location>
        <begin position="279"/>
        <end position="291"/>
    </location>
</feature>
<keyword evidence="10 13" id="KW-0206">Cytoskeleton</keyword>
<dbReference type="GO" id="GO:0051301">
    <property type="term" value="P:cell division"/>
    <property type="evidence" value="ECO:0007669"/>
    <property type="project" value="UniProtKB-UniRule"/>
</dbReference>
<evidence type="ECO:0000256" key="11">
    <source>
        <dbReference type="ARBA" id="ARBA00023306"/>
    </source>
</evidence>
<comment type="subunit">
    <text evidence="3 13">May interact with both microtubules and actin cytoskeleton.</text>
</comment>
<keyword evidence="11 13" id="KW-0131">Cell cycle</keyword>
<sequence length="396" mass="44289">MHGVTVLKTLEGIVSSMPQALGGMVLSMLHAHMGALLVLLPPTLCISTAVWWGYCDDAPSSPHQQPSSGGGGIAHGFVYVLVYSHAPLRLCPSHNHSASLKLVVSEPVRTVESSKQRPNQKSAICTTNKSSAEKKPWSLENFDIGQALGKGKFGSVSGAPQPEREEWLQFQSDLQVAVSVAERLRLEAELALSSLRDTHKDAQERLAASLRRLSLAEREEENLRVELTETRQQLSVLTSEHQQRLAELDLFRQATRAKLKQDPEIQEQVQSRGDKSNQDDPSSDSSALSSSKTGCRPKDSFSMLLRRHGGSRRNSLLRWCQSRTKGYKNIEITNFSSSWEDGLAFCALYHTYLPTHIPYSALKPEEKAVEEMLREVGPDWQRVLKYVENIYRHFEM</sequence>
<proteinExistence type="inferred from homology"/>
<evidence type="ECO:0000256" key="3">
    <source>
        <dbReference type="ARBA" id="ARBA00011235"/>
    </source>
</evidence>
<gene>
    <name evidence="17" type="ORF">P4O66_001115</name>
</gene>
<evidence type="ECO:0000256" key="15">
    <source>
        <dbReference type="SAM" id="MobiDB-lite"/>
    </source>
</evidence>
<evidence type="ECO:0000256" key="7">
    <source>
        <dbReference type="ARBA" id="ARBA00022868"/>
    </source>
</evidence>
<accession>A0AAD8Z9M4</accession>
<evidence type="ECO:0000256" key="12">
    <source>
        <dbReference type="ARBA" id="ARBA00025131"/>
    </source>
</evidence>
<evidence type="ECO:0000256" key="1">
    <source>
        <dbReference type="ARBA" id="ARBA00004186"/>
    </source>
</evidence>
<protein>
    <recommendedName>
        <fullName evidence="4 13">Cytospin-A</fullName>
    </recommendedName>
</protein>
<dbReference type="GO" id="GO:0005921">
    <property type="term" value="C:gap junction"/>
    <property type="evidence" value="ECO:0007669"/>
    <property type="project" value="UniProtKB-SubCell"/>
</dbReference>
<dbReference type="Proteomes" id="UP001239994">
    <property type="component" value="Unassembled WGS sequence"/>
</dbReference>
<evidence type="ECO:0000256" key="14">
    <source>
        <dbReference type="SAM" id="Coils"/>
    </source>
</evidence>
<dbReference type="SUPFAM" id="SSF47576">
    <property type="entry name" value="Calponin-homology domain, CH-domain"/>
    <property type="match status" value="1"/>
</dbReference>